<evidence type="ECO:0000313" key="3">
    <source>
        <dbReference type="Proteomes" id="UP001597389"/>
    </source>
</evidence>
<organism evidence="2 3">
    <name type="scientific">Rubritalea tangerina</name>
    <dbReference type="NCBI Taxonomy" id="430798"/>
    <lineage>
        <taxon>Bacteria</taxon>
        <taxon>Pseudomonadati</taxon>
        <taxon>Verrucomicrobiota</taxon>
        <taxon>Verrucomicrobiia</taxon>
        <taxon>Verrucomicrobiales</taxon>
        <taxon>Rubritaleaceae</taxon>
        <taxon>Rubritalea</taxon>
    </lineage>
</organism>
<reference evidence="3" key="1">
    <citation type="journal article" date="2019" name="Int. J. Syst. Evol. Microbiol.">
        <title>The Global Catalogue of Microorganisms (GCM) 10K type strain sequencing project: providing services to taxonomists for standard genome sequencing and annotation.</title>
        <authorList>
            <consortium name="The Broad Institute Genomics Platform"/>
            <consortium name="The Broad Institute Genome Sequencing Center for Infectious Disease"/>
            <person name="Wu L."/>
            <person name="Ma J."/>
        </authorList>
    </citation>
    <scope>NUCLEOTIDE SEQUENCE [LARGE SCALE GENOMIC DNA]</scope>
    <source>
        <strain evidence="3">CCUG 57942</strain>
    </source>
</reference>
<sequence>MKMMKNSLLRVVCMLAVIPLVTSVDAVAETKGRTLNLKIKSIMDVMGDRGNFTYIPKRSVLHVPKGLEAKFLPEKDRTYLRFGDFYKKNQVWIMKVEVSQSEMEGDAPLCEERLERLKKTGKVVIAVRNGQPTSIVRKKQMNLTEVRIEK</sequence>
<evidence type="ECO:0000313" key="2">
    <source>
        <dbReference type="EMBL" id="MFD2158534.1"/>
    </source>
</evidence>
<proteinExistence type="predicted"/>
<dbReference type="RefSeq" id="WP_377086636.1">
    <property type="nucleotide sequence ID" value="NZ_JBHSJL010000014.1"/>
</dbReference>
<feature type="signal peptide" evidence="1">
    <location>
        <begin position="1"/>
        <end position="28"/>
    </location>
</feature>
<comment type="caution">
    <text evidence="2">The sequence shown here is derived from an EMBL/GenBank/DDBJ whole genome shotgun (WGS) entry which is preliminary data.</text>
</comment>
<accession>A0ABW4Z9J4</accession>
<keyword evidence="3" id="KW-1185">Reference proteome</keyword>
<dbReference type="Proteomes" id="UP001597389">
    <property type="component" value="Unassembled WGS sequence"/>
</dbReference>
<name>A0ABW4Z9J4_9BACT</name>
<protein>
    <submittedName>
        <fullName evidence="2">Uncharacterized protein</fullName>
    </submittedName>
</protein>
<feature type="chain" id="PRO_5045969107" evidence="1">
    <location>
        <begin position="29"/>
        <end position="150"/>
    </location>
</feature>
<evidence type="ECO:0000256" key="1">
    <source>
        <dbReference type="SAM" id="SignalP"/>
    </source>
</evidence>
<dbReference type="EMBL" id="JBHUJB010000028">
    <property type="protein sequence ID" value="MFD2158534.1"/>
    <property type="molecule type" value="Genomic_DNA"/>
</dbReference>
<keyword evidence="1" id="KW-0732">Signal</keyword>
<gene>
    <name evidence="2" type="ORF">ACFSW8_06465</name>
</gene>